<dbReference type="InterPro" id="IPR015919">
    <property type="entry name" value="Cadherin-like_sf"/>
</dbReference>
<dbReference type="Gene3D" id="2.60.40.60">
    <property type="entry name" value="Cadherins"/>
    <property type="match status" value="1"/>
</dbReference>
<dbReference type="GO" id="GO:0016020">
    <property type="term" value="C:membrane"/>
    <property type="evidence" value="ECO:0007669"/>
    <property type="project" value="InterPro"/>
</dbReference>
<dbReference type="GO" id="GO:0005509">
    <property type="term" value="F:calcium ion binding"/>
    <property type="evidence" value="ECO:0007669"/>
    <property type="project" value="InterPro"/>
</dbReference>
<sequence>MDFFIGTVAPDTTPPTFTSSSSFSTAENIATSATAATIRVSESATVTISSGSDAARFNIARSETNTAIIKFNVSPDFEAPADVGGNNVYEITLTATDTAANAGTQSITITVTDVVDTSAFNSLVLSGAATFRQVVTITANVSVASKVTFRARNIIIAGCKNKLTTGSSPNIIATCNWKPSMRGAVVINASAVPTGAGISTATATPVSVVVGNRVGAR</sequence>
<dbReference type="InterPro" id="IPR002126">
    <property type="entry name" value="Cadherin-like_dom"/>
</dbReference>
<proteinExistence type="predicted"/>
<name>A0A6J6EEC9_9ZZZZ</name>
<dbReference type="EMBL" id="CAEZTV010000006">
    <property type="protein sequence ID" value="CAB4573585.1"/>
    <property type="molecule type" value="Genomic_DNA"/>
</dbReference>
<evidence type="ECO:0000259" key="1">
    <source>
        <dbReference type="PROSITE" id="PS50268"/>
    </source>
</evidence>
<evidence type="ECO:0000313" key="2">
    <source>
        <dbReference type="EMBL" id="CAB4573585.1"/>
    </source>
</evidence>
<dbReference type="PROSITE" id="PS50268">
    <property type="entry name" value="CADHERIN_2"/>
    <property type="match status" value="1"/>
</dbReference>
<feature type="domain" description="Cadherin" evidence="1">
    <location>
        <begin position="17"/>
        <end position="131"/>
    </location>
</feature>
<organism evidence="2">
    <name type="scientific">freshwater metagenome</name>
    <dbReference type="NCBI Taxonomy" id="449393"/>
    <lineage>
        <taxon>unclassified sequences</taxon>
        <taxon>metagenomes</taxon>
        <taxon>ecological metagenomes</taxon>
    </lineage>
</organism>
<dbReference type="GO" id="GO:0007156">
    <property type="term" value="P:homophilic cell adhesion via plasma membrane adhesion molecules"/>
    <property type="evidence" value="ECO:0007669"/>
    <property type="project" value="InterPro"/>
</dbReference>
<gene>
    <name evidence="2" type="ORF">UFOPK1747_00123</name>
</gene>
<dbReference type="CDD" id="cd11304">
    <property type="entry name" value="Cadherin_repeat"/>
    <property type="match status" value="1"/>
</dbReference>
<reference evidence="2" key="1">
    <citation type="submission" date="2020-05" db="EMBL/GenBank/DDBJ databases">
        <authorList>
            <person name="Chiriac C."/>
            <person name="Salcher M."/>
            <person name="Ghai R."/>
            <person name="Kavagutti S V."/>
        </authorList>
    </citation>
    <scope>NUCLEOTIDE SEQUENCE</scope>
</reference>
<accession>A0A6J6EEC9</accession>
<dbReference type="SUPFAM" id="SSF49313">
    <property type="entry name" value="Cadherin-like"/>
    <property type="match status" value="1"/>
</dbReference>
<dbReference type="AlphaFoldDB" id="A0A6J6EEC9"/>
<protein>
    <submittedName>
        <fullName evidence="2">Unannotated protein</fullName>
    </submittedName>
</protein>